<feature type="region of interest" description="Disordered" evidence="1">
    <location>
        <begin position="251"/>
        <end position="272"/>
    </location>
</feature>
<protein>
    <recommendedName>
        <fullName evidence="4">JmjC domain-containing protein</fullName>
    </recommendedName>
</protein>
<name>A0A8H6MDG9_9AGAR</name>
<feature type="compositionally biased region" description="Polar residues" evidence="1">
    <location>
        <begin position="259"/>
        <end position="269"/>
    </location>
</feature>
<keyword evidence="3" id="KW-1185">Reference proteome</keyword>
<dbReference type="Proteomes" id="UP000521943">
    <property type="component" value="Unassembled WGS sequence"/>
</dbReference>
<proteinExistence type="predicted"/>
<feature type="compositionally biased region" description="Basic residues" evidence="1">
    <location>
        <begin position="727"/>
        <end position="738"/>
    </location>
</feature>
<evidence type="ECO:0000313" key="3">
    <source>
        <dbReference type="Proteomes" id="UP000521943"/>
    </source>
</evidence>
<feature type="compositionally biased region" description="Basic and acidic residues" evidence="1">
    <location>
        <begin position="182"/>
        <end position="197"/>
    </location>
</feature>
<sequence>MSATGPVGRKGVLGHDDDNNRLDDDRLGQPWTPGQNADNDERASSSTAASIKYSAKSCKRRAEQRNNGGSLTVCRQSSLRHFTTASGDEHLGWVDGWVGATRTRSPRFKLKDVLQRTGVLPVSLEPAVQGVVQYDGDTMWRESAMSPDSFKGETTTVRASNEHGLTDGKLIQPRRKQTYDPVDNRARGGSDAHEATRKGQSRRRMAGIGSKARPSWWDGAIARPPSDWADPNLQPIRLRTQHLIPEPSRIRREKEHQLSRASDSGSTMWDSVKVERKGSRVWPGSSTRRCACAARKSRRALTGVRDKEVVAWGSAYKSCDSEFLRLFEKIEDVEKHPERLPDWGVYKPRDILNDEDAHKMPRVEPHRLQAALQEAQVVDALCAYKGYAGADGALKHEKQGYWIGESSYMDSLCDLKTEMTTFLSNARALNKFHVPAPSNGSSDPSLRLADEIAGTYRGRKALAVVRNLATVSFSLSVMKKGYLQVPDNVNELDLQPAGCSMANVEILMTKTKRIRQALHLVANISPLMAVFCGDLTKHAICLEELLINMKLFGNTRPEVIRRLERDVWAQLFDIAEGKRSALEGLIALQQQWETGDILSRIGELDSSYFKRDAVHLYTSGMSPYDAYLSRPLPPNVLLPPPAFHYIRPIQTPENGAKDVNVGNDNVSGGEEGAGGKTGSSAEKEKEKGEGHKGDEPTEPPPQGGRRSDRLAEKKDGPPEKPEGQQGPKKRRNKRRAPKSPRIVRSDGGEDDQENADLIMDWWDWEAAPPEQRVKLEEEVVETLEDLEVFVHSSSYGLKPPLNLEEITQKYSDTQDREFEVADGTGRLHRKKWFFHNKEDHDAWTQIYDVARRPEHLFHCITHAEYQALSTSEVQAIFATKNIVITGTPGPNVLFDLAGLETLADRHQRIELQDQSVPITDGNFFGRARTGIVQDLYDISSAPWEKKKSVNALSFPNPDAGITATPFASDVRASQRTRLDVGCHSVLPIGDIRWGLAATEGAHSYWHIDTQGECTFLRISFGEKAWVIAEPKDGNGTTSTLFWTHPKLDVMKISLKDFNVEVVVLNAGDTLLMRSNTLHCAYTLEDSICHGGYFLSSGCLRRTVCGAAHTFFESRIATNTEGPAYVGRMNTLATFFHKTLGLNDIVEGDKGHLPDVSTVEGLTNLLLFACGIEMLNALSRDSYHPVGEEALGAAIAKRGMDTDTALDLYDISEVSHETRLHNACSRGRMQDLLERIFVRYTIVDEDGQDQDGWTFLWIPTFAWFIHALKDYYDRSLHVNDDDSEDGGSERGKDEESEEDAVPMGELFSRQMEWSASRWPELKSAVEELADRQEEVSSLVWDFPNFTIRSADAPRNEPDERTPLELFKVGLRVADSLYLAARQAFINPSGKPYVKRGGSEEEDWVLRSKKSRTA</sequence>
<feature type="region of interest" description="Disordered" evidence="1">
    <location>
        <begin position="652"/>
        <end position="753"/>
    </location>
</feature>
<feature type="region of interest" description="Disordered" evidence="1">
    <location>
        <begin position="145"/>
        <end position="211"/>
    </location>
</feature>
<organism evidence="2 3">
    <name type="scientific">Ephemerocybe angulata</name>
    <dbReference type="NCBI Taxonomy" id="980116"/>
    <lineage>
        <taxon>Eukaryota</taxon>
        <taxon>Fungi</taxon>
        <taxon>Dikarya</taxon>
        <taxon>Basidiomycota</taxon>
        <taxon>Agaricomycotina</taxon>
        <taxon>Agaricomycetes</taxon>
        <taxon>Agaricomycetidae</taxon>
        <taxon>Agaricales</taxon>
        <taxon>Agaricineae</taxon>
        <taxon>Psathyrellaceae</taxon>
        <taxon>Ephemerocybe</taxon>
    </lineage>
</organism>
<feature type="region of interest" description="Disordered" evidence="1">
    <location>
        <begin position="1"/>
        <end position="53"/>
    </location>
</feature>
<dbReference type="EMBL" id="JACGCI010000008">
    <property type="protein sequence ID" value="KAF6761869.1"/>
    <property type="molecule type" value="Genomic_DNA"/>
</dbReference>
<dbReference type="OrthoDB" id="3270451at2759"/>
<evidence type="ECO:0008006" key="4">
    <source>
        <dbReference type="Google" id="ProtNLM"/>
    </source>
</evidence>
<dbReference type="SUPFAM" id="SSF51197">
    <property type="entry name" value="Clavaminate synthase-like"/>
    <property type="match status" value="1"/>
</dbReference>
<evidence type="ECO:0000256" key="1">
    <source>
        <dbReference type="SAM" id="MobiDB-lite"/>
    </source>
</evidence>
<feature type="compositionally biased region" description="Basic and acidic residues" evidence="1">
    <location>
        <begin position="681"/>
        <end position="695"/>
    </location>
</feature>
<comment type="caution">
    <text evidence="2">The sequence shown here is derived from an EMBL/GenBank/DDBJ whole genome shotgun (WGS) entry which is preliminary data.</text>
</comment>
<reference evidence="2 3" key="1">
    <citation type="submission" date="2020-07" db="EMBL/GenBank/DDBJ databases">
        <title>Comparative genomics of pyrophilous fungi reveals a link between fire events and developmental genes.</title>
        <authorList>
            <consortium name="DOE Joint Genome Institute"/>
            <person name="Steindorff A.S."/>
            <person name="Carver A."/>
            <person name="Calhoun S."/>
            <person name="Stillman K."/>
            <person name="Liu H."/>
            <person name="Lipzen A."/>
            <person name="Pangilinan J."/>
            <person name="Labutti K."/>
            <person name="Bruns T.D."/>
            <person name="Grigoriev I.V."/>
        </authorList>
    </citation>
    <scope>NUCLEOTIDE SEQUENCE [LARGE SCALE GENOMIC DNA]</scope>
    <source>
        <strain evidence="2 3">CBS 144469</strain>
    </source>
</reference>
<feature type="compositionally biased region" description="Basic and acidic residues" evidence="1">
    <location>
        <begin position="13"/>
        <end position="27"/>
    </location>
</feature>
<dbReference type="Gene3D" id="2.60.120.650">
    <property type="entry name" value="Cupin"/>
    <property type="match status" value="1"/>
</dbReference>
<accession>A0A8H6MDG9</accession>
<feature type="compositionally biased region" description="Basic and acidic residues" evidence="1">
    <location>
        <begin position="705"/>
        <end position="722"/>
    </location>
</feature>
<evidence type="ECO:0000313" key="2">
    <source>
        <dbReference type="EMBL" id="KAF6761869.1"/>
    </source>
</evidence>
<gene>
    <name evidence="2" type="ORF">DFP72DRAFT_1061170</name>
</gene>
<feature type="region of interest" description="Disordered" evidence="1">
    <location>
        <begin position="1277"/>
        <end position="1302"/>
    </location>
</feature>